<dbReference type="InterPro" id="IPR020449">
    <property type="entry name" value="Tscrpt_reg_AraC-type_HTH"/>
</dbReference>
<evidence type="ECO:0000313" key="6">
    <source>
        <dbReference type="Proteomes" id="UP000198636"/>
    </source>
</evidence>
<keyword evidence="6" id="KW-1185">Reference proteome</keyword>
<dbReference type="PROSITE" id="PS01124">
    <property type="entry name" value="HTH_ARAC_FAMILY_2"/>
    <property type="match status" value="1"/>
</dbReference>
<dbReference type="RefSeq" id="WP_091542008.1">
    <property type="nucleotide sequence ID" value="NZ_FMUS01000008.1"/>
</dbReference>
<accession>A0A1G5G3H4</accession>
<dbReference type="OrthoDB" id="9801721at2"/>
<keyword evidence="2" id="KW-0238">DNA-binding</keyword>
<dbReference type="Proteomes" id="UP000198636">
    <property type="component" value="Unassembled WGS sequence"/>
</dbReference>
<keyword evidence="3" id="KW-0804">Transcription</keyword>
<reference evidence="5 6" key="1">
    <citation type="submission" date="2016-10" db="EMBL/GenBank/DDBJ databases">
        <authorList>
            <person name="de Groot N.N."/>
        </authorList>
    </citation>
    <scope>NUCLEOTIDE SEQUENCE [LARGE SCALE GENOMIC DNA]</scope>
    <source>
        <strain evidence="5 6">DSM 18978</strain>
    </source>
</reference>
<dbReference type="Gene3D" id="3.20.80.10">
    <property type="entry name" value="Regulatory factor, effector binding domain"/>
    <property type="match status" value="1"/>
</dbReference>
<dbReference type="Gene3D" id="1.10.10.60">
    <property type="entry name" value="Homeodomain-like"/>
    <property type="match status" value="2"/>
</dbReference>
<name>A0A1G5G3H4_9FIRM</name>
<dbReference type="Pfam" id="PF12833">
    <property type="entry name" value="HTH_18"/>
    <property type="match status" value="1"/>
</dbReference>
<dbReference type="InterPro" id="IPR050959">
    <property type="entry name" value="MarA-like"/>
</dbReference>
<evidence type="ECO:0000256" key="1">
    <source>
        <dbReference type="ARBA" id="ARBA00023015"/>
    </source>
</evidence>
<dbReference type="AlphaFoldDB" id="A0A1G5G3H4"/>
<evidence type="ECO:0000256" key="2">
    <source>
        <dbReference type="ARBA" id="ARBA00023125"/>
    </source>
</evidence>
<dbReference type="SUPFAM" id="SSF46689">
    <property type="entry name" value="Homeodomain-like"/>
    <property type="match status" value="2"/>
</dbReference>
<dbReference type="InterPro" id="IPR009057">
    <property type="entry name" value="Homeodomain-like_sf"/>
</dbReference>
<dbReference type="PROSITE" id="PS00041">
    <property type="entry name" value="HTH_ARAC_FAMILY_1"/>
    <property type="match status" value="1"/>
</dbReference>
<dbReference type="PANTHER" id="PTHR47504">
    <property type="entry name" value="RIGHT ORIGIN-BINDING PROTEIN"/>
    <property type="match status" value="1"/>
</dbReference>
<gene>
    <name evidence="5" type="ORF">SAMN03080606_01599</name>
</gene>
<dbReference type="GO" id="GO:0043565">
    <property type="term" value="F:sequence-specific DNA binding"/>
    <property type="evidence" value="ECO:0007669"/>
    <property type="project" value="InterPro"/>
</dbReference>
<organism evidence="5 6">
    <name type="scientific">Alkaliphilus peptidifermentans DSM 18978</name>
    <dbReference type="NCBI Taxonomy" id="1120976"/>
    <lineage>
        <taxon>Bacteria</taxon>
        <taxon>Bacillati</taxon>
        <taxon>Bacillota</taxon>
        <taxon>Clostridia</taxon>
        <taxon>Peptostreptococcales</taxon>
        <taxon>Natronincolaceae</taxon>
        <taxon>Alkaliphilus</taxon>
    </lineage>
</organism>
<dbReference type="InterPro" id="IPR018060">
    <property type="entry name" value="HTH_AraC"/>
</dbReference>
<dbReference type="InterPro" id="IPR011256">
    <property type="entry name" value="Reg_factor_effector_dom_sf"/>
</dbReference>
<proteinExistence type="predicted"/>
<dbReference type="PRINTS" id="PR00032">
    <property type="entry name" value="HTHARAC"/>
</dbReference>
<dbReference type="SMART" id="SM00342">
    <property type="entry name" value="HTH_ARAC"/>
    <property type="match status" value="1"/>
</dbReference>
<dbReference type="EMBL" id="FMUS01000008">
    <property type="protein sequence ID" value="SCY46146.1"/>
    <property type="molecule type" value="Genomic_DNA"/>
</dbReference>
<dbReference type="STRING" id="1120976.SAMN03080606_01599"/>
<feature type="domain" description="HTH araC/xylS-type" evidence="4">
    <location>
        <begin position="9"/>
        <end position="107"/>
    </location>
</feature>
<dbReference type="GO" id="GO:0003700">
    <property type="term" value="F:DNA-binding transcription factor activity"/>
    <property type="evidence" value="ECO:0007669"/>
    <property type="project" value="InterPro"/>
</dbReference>
<keyword evidence="1" id="KW-0805">Transcription regulation</keyword>
<sequence>MNYYVNLINETITYIEDNIHEKLSLDDLASHFCISKFHFNRMFKTVSGMTLKQYILGRKLTQSLSYLKENGVSVTDIAFEFGFEYPEVFSRAFKKQFGVSPSACKVEKINENLVKKASIVERDIVNYKGTLALNGTYVYLDELHLEGIFVEVDVHDEQFKALMTSTGETFLEVSQKSHWLDHERLYTVVNCHGEDTGEYTVFYGMKGELVVEENSLQKYTIPTGWYAKFIYYGDMFDIREAFVDDLYKWIMVKEIKLNSNGVGMLNIFEKDYIKTSEVQILVPIKKPYKQQEMS</sequence>
<dbReference type="InterPro" id="IPR018062">
    <property type="entry name" value="HTH_AraC-typ_CS"/>
</dbReference>
<dbReference type="PANTHER" id="PTHR47504:SF5">
    <property type="entry name" value="RIGHT ORIGIN-BINDING PROTEIN"/>
    <property type="match status" value="1"/>
</dbReference>
<evidence type="ECO:0000256" key="3">
    <source>
        <dbReference type="ARBA" id="ARBA00023163"/>
    </source>
</evidence>
<evidence type="ECO:0000259" key="4">
    <source>
        <dbReference type="PROSITE" id="PS01124"/>
    </source>
</evidence>
<evidence type="ECO:0000313" key="5">
    <source>
        <dbReference type="EMBL" id="SCY46146.1"/>
    </source>
</evidence>
<protein>
    <submittedName>
        <fullName evidence="5">AraC family transcriptional regulator</fullName>
    </submittedName>
</protein>